<name>A0A1B1NDF1_9MICO</name>
<organism evidence="2 3">
    <name type="scientific">Serinicoccus hydrothermalis</name>
    <dbReference type="NCBI Taxonomy" id="1758689"/>
    <lineage>
        <taxon>Bacteria</taxon>
        <taxon>Bacillati</taxon>
        <taxon>Actinomycetota</taxon>
        <taxon>Actinomycetes</taxon>
        <taxon>Micrococcales</taxon>
        <taxon>Ornithinimicrobiaceae</taxon>
        <taxon>Serinicoccus</taxon>
    </lineage>
</organism>
<dbReference type="EMBL" id="CP014989">
    <property type="protein sequence ID" value="ANS79467.1"/>
    <property type="molecule type" value="Genomic_DNA"/>
</dbReference>
<dbReference type="OrthoDB" id="214902at2"/>
<dbReference type="Gene3D" id="3.30.1460.30">
    <property type="entry name" value="YgaC/TfoX-N like chaperone"/>
    <property type="match status" value="1"/>
</dbReference>
<dbReference type="Proteomes" id="UP000092482">
    <property type="component" value="Chromosome"/>
</dbReference>
<protein>
    <recommendedName>
        <fullName evidence="1">TfoX N-terminal domain-containing protein</fullName>
    </recommendedName>
</protein>
<evidence type="ECO:0000313" key="3">
    <source>
        <dbReference type="Proteomes" id="UP000092482"/>
    </source>
</evidence>
<dbReference type="AlphaFoldDB" id="A0A1B1NDF1"/>
<sequence>MAYDEALAQRIRDLLAGEPGVTEKAMFGGLAFLVDGRMAVAATGDQGVMIHVEEAMARELCAREGIAPMEMRGRPMREWVRSEDVGADGHLLEEMVWMGVGWARAQPPR</sequence>
<evidence type="ECO:0000259" key="1">
    <source>
        <dbReference type="Pfam" id="PF04993"/>
    </source>
</evidence>
<keyword evidence="3" id="KW-1185">Reference proteome</keyword>
<dbReference type="STRING" id="1758689.SGUI_2071"/>
<evidence type="ECO:0000313" key="2">
    <source>
        <dbReference type="EMBL" id="ANS79467.1"/>
    </source>
</evidence>
<dbReference type="KEGG" id="serj:SGUI_2071"/>
<proteinExistence type="predicted"/>
<dbReference type="SUPFAM" id="SSF159894">
    <property type="entry name" value="YgaC/TfoX-N like"/>
    <property type="match status" value="1"/>
</dbReference>
<accession>A0A1B1NDF1</accession>
<dbReference type="PATRIC" id="fig|1758689.4.peg.2152"/>
<feature type="domain" description="TfoX N-terminal" evidence="1">
    <location>
        <begin position="13"/>
        <end position="80"/>
    </location>
</feature>
<dbReference type="Pfam" id="PF04993">
    <property type="entry name" value="TfoX_N"/>
    <property type="match status" value="1"/>
</dbReference>
<reference evidence="2 3" key="1">
    <citation type="submission" date="2016-03" db="EMBL/GenBank/DDBJ databases">
        <title>Shallow-sea hydrothermal system.</title>
        <authorList>
            <person name="Tang K."/>
        </authorList>
    </citation>
    <scope>NUCLEOTIDE SEQUENCE [LARGE SCALE GENOMIC DNA]</scope>
    <source>
        <strain evidence="2 3">JLT9</strain>
    </source>
</reference>
<gene>
    <name evidence="2" type="ORF">SGUI_2071</name>
</gene>
<dbReference type="RefSeq" id="WP_066639788.1">
    <property type="nucleotide sequence ID" value="NZ_CP014989.1"/>
</dbReference>
<dbReference type="InterPro" id="IPR007076">
    <property type="entry name" value="TfoX_N"/>
</dbReference>